<proteinExistence type="predicted"/>
<dbReference type="SUPFAM" id="SSF81342">
    <property type="entry name" value="Transmembrane di-heme cytochromes"/>
    <property type="match status" value="1"/>
</dbReference>
<feature type="transmembrane region" description="Helical" evidence="6">
    <location>
        <begin position="197"/>
        <end position="216"/>
    </location>
</feature>
<keyword evidence="2" id="KW-1003">Cell membrane</keyword>
<keyword evidence="4 6" id="KW-1133">Transmembrane helix</keyword>
<keyword evidence="9" id="KW-1185">Reference proteome</keyword>
<accession>A0ABV7MBI2</accession>
<dbReference type="Pfam" id="PF01292">
    <property type="entry name" value="Ni_hydr_CYTB"/>
    <property type="match status" value="1"/>
</dbReference>
<comment type="subcellular location">
    <subcellularLocation>
        <location evidence="1">Cell membrane</location>
        <topology evidence="1">Multi-pass membrane protein</topology>
    </subcellularLocation>
</comment>
<evidence type="ECO:0000313" key="8">
    <source>
        <dbReference type="EMBL" id="MFC3301701.1"/>
    </source>
</evidence>
<evidence type="ECO:0000256" key="3">
    <source>
        <dbReference type="ARBA" id="ARBA00022692"/>
    </source>
</evidence>
<dbReference type="InterPro" id="IPR011577">
    <property type="entry name" value="Cyt_b561_bac/Ni-Hgenase"/>
</dbReference>
<feature type="transmembrane region" description="Helical" evidence="6">
    <location>
        <begin position="18"/>
        <end position="38"/>
    </location>
</feature>
<comment type="caution">
    <text evidence="8">The sequence shown here is derived from an EMBL/GenBank/DDBJ whole genome shotgun (WGS) entry which is preliminary data.</text>
</comment>
<evidence type="ECO:0000256" key="5">
    <source>
        <dbReference type="ARBA" id="ARBA00023136"/>
    </source>
</evidence>
<protein>
    <submittedName>
        <fullName evidence="8">Cytochrome b/b6 domain-containing protein</fullName>
    </submittedName>
</protein>
<dbReference type="InterPro" id="IPR016174">
    <property type="entry name" value="Di-haem_cyt_TM"/>
</dbReference>
<keyword evidence="3 6" id="KW-0812">Transmembrane</keyword>
<dbReference type="EMBL" id="JBHRVA010000002">
    <property type="protein sequence ID" value="MFC3301701.1"/>
    <property type="molecule type" value="Genomic_DNA"/>
</dbReference>
<dbReference type="PANTHER" id="PTHR30485:SF2">
    <property type="entry name" value="BLL0597 PROTEIN"/>
    <property type="match status" value="1"/>
</dbReference>
<dbReference type="InterPro" id="IPR051542">
    <property type="entry name" value="Hydrogenase_cytochrome"/>
</dbReference>
<name>A0ABV7MBI2_9PROT</name>
<evidence type="ECO:0000259" key="7">
    <source>
        <dbReference type="Pfam" id="PF01292"/>
    </source>
</evidence>
<dbReference type="Gene3D" id="1.20.950.20">
    <property type="entry name" value="Transmembrane di-heme cytochromes, Chain C"/>
    <property type="match status" value="1"/>
</dbReference>
<evidence type="ECO:0000313" key="9">
    <source>
        <dbReference type="Proteomes" id="UP001595607"/>
    </source>
</evidence>
<evidence type="ECO:0000256" key="4">
    <source>
        <dbReference type="ARBA" id="ARBA00022989"/>
    </source>
</evidence>
<reference evidence="9" key="1">
    <citation type="journal article" date="2019" name="Int. J. Syst. Evol. Microbiol.">
        <title>The Global Catalogue of Microorganisms (GCM) 10K type strain sequencing project: providing services to taxonomists for standard genome sequencing and annotation.</title>
        <authorList>
            <consortium name="The Broad Institute Genomics Platform"/>
            <consortium name="The Broad Institute Genome Sequencing Center for Infectious Disease"/>
            <person name="Wu L."/>
            <person name="Ma J."/>
        </authorList>
    </citation>
    <scope>NUCLEOTIDE SEQUENCE [LARGE SCALE GENOMIC DNA]</scope>
    <source>
        <strain evidence="9">KCTC 22245</strain>
    </source>
</reference>
<keyword evidence="5 6" id="KW-0472">Membrane</keyword>
<gene>
    <name evidence="8" type="ORF">ACFONP_03010</name>
</gene>
<dbReference type="PANTHER" id="PTHR30485">
    <property type="entry name" value="NI/FE-HYDROGENASE 1 B-TYPE CYTOCHROME SUBUNIT"/>
    <property type="match status" value="1"/>
</dbReference>
<dbReference type="Proteomes" id="UP001595607">
    <property type="component" value="Unassembled WGS sequence"/>
</dbReference>
<evidence type="ECO:0000256" key="6">
    <source>
        <dbReference type="SAM" id="Phobius"/>
    </source>
</evidence>
<evidence type="ECO:0000256" key="2">
    <source>
        <dbReference type="ARBA" id="ARBA00022475"/>
    </source>
</evidence>
<dbReference type="RefSeq" id="WP_189573201.1">
    <property type="nucleotide sequence ID" value="NZ_BMXU01000001.1"/>
</dbReference>
<feature type="transmembrane region" description="Helical" evidence="6">
    <location>
        <begin position="118"/>
        <end position="139"/>
    </location>
</feature>
<evidence type="ECO:0000256" key="1">
    <source>
        <dbReference type="ARBA" id="ARBA00004651"/>
    </source>
</evidence>
<feature type="domain" description="Cytochrome b561 bacterial/Ni-hydrogenase" evidence="7">
    <location>
        <begin position="12"/>
        <end position="217"/>
    </location>
</feature>
<sequence>MQGTASKTHDPYGRVLRYLHWAIGLFVIFLALTGYAIHFRDELGFPQLKYVLVYTHAFASYGFLAVLAVRLILPLVRAVLPRMKDVLPRQDEVLRLSRQVEGIRKGKRKTRFAGRSPISRTVIAVFYAMFFVLMVTGLFRAGTDLFHPPLGPFVKRYVAADGLPLSEVKPLDKSTHDKRRARTVMKIKIPVGKVHVYSGYVVLLIGLVHILGQLKFEWSLPGQEKRRGFARIMLFGPKRETPDP</sequence>
<feature type="transmembrane region" description="Helical" evidence="6">
    <location>
        <begin position="58"/>
        <end position="80"/>
    </location>
</feature>
<organism evidence="8 9">
    <name type="scientific">Parvularcula lutaonensis</name>
    <dbReference type="NCBI Taxonomy" id="491923"/>
    <lineage>
        <taxon>Bacteria</taxon>
        <taxon>Pseudomonadati</taxon>
        <taxon>Pseudomonadota</taxon>
        <taxon>Alphaproteobacteria</taxon>
        <taxon>Parvularculales</taxon>
        <taxon>Parvularculaceae</taxon>
        <taxon>Parvularcula</taxon>
    </lineage>
</organism>